<evidence type="ECO:0000313" key="1">
    <source>
        <dbReference type="EMBL" id="MBR7618601.1"/>
    </source>
</evidence>
<dbReference type="EMBL" id="JAGSGD010000001">
    <property type="protein sequence ID" value="MBR7618601.1"/>
    <property type="molecule type" value="Genomic_DNA"/>
</dbReference>
<dbReference type="Proteomes" id="UP000622580">
    <property type="component" value="Unassembled WGS sequence"/>
</dbReference>
<dbReference type="RefSeq" id="WP_215338476.1">
    <property type="nucleotide sequence ID" value="NZ_JAGSGD010000001.1"/>
</dbReference>
<proteinExistence type="predicted"/>
<accession>A0A941HUZ5</accession>
<dbReference type="InterPro" id="IPR048683">
    <property type="entry name" value="Sf6_terminase"/>
</dbReference>
<sequence length="205" mass="23731">MPDFDHTGGWKPSAYRAAIGRVILARVEVGETITSIVADPEMPCRATLYRWLKMHEDFAAEYGQVRRVLAENALWSRDHVQGQRRDYAVRFGKGLHKGGQKSRYTLCRAWAFCEAVADGMTLAQMAQDPTLPTPKMVYRWLRQRREFRTMYERARATQRQMLLIDIDMVVDRVMGPGDLPAAKRQVAWLEGRIGRLTPKMYRTRL</sequence>
<dbReference type="Pfam" id="PF20901">
    <property type="entry name" value="Sf6_terminase"/>
    <property type="match status" value="2"/>
</dbReference>
<protein>
    <submittedName>
        <fullName evidence="1">Uncharacterized protein</fullName>
    </submittedName>
</protein>
<name>A0A941HUZ5_9CAUL</name>
<gene>
    <name evidence="1" type="ORF">JKL49_04305</name>
</gene>
<dbReference type="AlphaFoldDB" id="A0A941HUZ5"/>
<comment type="caution">
    <text evidence="1">The sequence shown here is derived from an EMBL/GenBank/DDBJ whole genome shotgun (WGS) entry which is preliminary data.</text>
</comment>
<organism evidence="1 2">
    <name type="scientific">Phenylobacterium glaciei</name>
    <dbReference type="NCBI Taxonomy" id="2803784"/>
    <lineage>
        <taxon>Bacteria</taxon>
        <taxon>Pseudomonadati</taxon>
        <taxon>Pseudomonadota</taxon>
        <taxon>Alphaproteobacteria</taxon>
        <taxon>Caulobacterales</taxon>
        <taxon>Caulobacteraceae</taxon>
        <taxon>Phenylobacterium</taxon>
    </lineage>
</organism>
<dbReference type="Gene3D" id="1.10.10.60">
    <property type="entry name" value="Homeodomain-like"/>
    <property type="match status" value="2"/>
</dbReference>
<evidence type="ECO:0000313" key="2">
    <source>
        <dbReference type="Proteomes" id="UP000622580"/>
    </source>
</evidence>
<keyword evidence="2" id="KW-1185">Reference proteome</keyword>
<reference evidence="1" key="1">
    <citation type="submission" date="2021-04" db="EMBL/GenBank/DDBJ databases">
        <title>Draft genome assembly of strain Phenylobacterium sp. 20VBR1 using MiniION and Illumina platforms.</title>
        <authorList>
            <person name="Thomas F.A."/>
            <person name="Krishnan K.P."/>
            <person name="Sinha R.K."/>
        </authorList>
    </citation>
    <scope>NUCLEOTIDE SEQUENCE</scope>
    <source>
        <strain evidence="1">20VBR1</strain>
    </source>
</reference>